<gene>
    <name evidence="1" type="ORF">FSP39_002181</name>
</gene>
<comment type="caution">
    <text evidence="1">The sequence shown here is derived from an EMBL/GenBank/DDBJ whole genome shotgun (WGS) entry which is preliminary data.</text>
</comment>
<name>A0AA88XV12_PINIB</name>
<evidence type="ECO:0008006" key="3">
    <source>
        <dbReference type="Google" id="ProtNLM"/>
    </source>
</evidence>
<dbReference type="Proteomes" id="UP001186944">
    <property type="component" value="Unassembled WGS sequence"/>
</dbReference>
<sequence length="176" mass="19808">MSYSRTTRTVRTFYSDGRGPARVETKTYTYGGDGQQIEINGDGGGSNIQIGFGGRKGRQINVRGGGGDGGMSSSYSVPVQQRPMVGGRSYRKDKKDPFSGVINQSYDEAKKRCLEAGCMFEDPEFPAEDVSIFFSRAPPRPFEWKRPHLMRFWEKIQLCFAVREILVAKATYFYAR</sequence>
<reference evidence="1" key="1">
    <citation type="submission" date="2019-08" db="EMBL/GenBank/DDBJ databases">
        <title>The improved chromosome-level genome for the pearl oyster Pinctada fucata martensii using PacBio sequencing and Hi-C.</title>
        <authorList>
            <person name="Zheng Z."/>
        </authorList>
    </citation>
    <scope>NUCLEOTIDE SEQUENCE</scope>
    <source>
        <strain evidence="1">ZZ-2019</strain>
        <tissue evidence="1">Adductor muscle</tissue>
    </source>
</reference>
<evidence type="ECO:0000313" key="2">
    <source>
        <dbReference type="Proteomes" id="UP001186944"/>
    </source>
</evidence>
<dbReference type="InterPro" id="IPR038765">
    <property type="entry name" value="Papain-like_cys_pep_sf"/>
</dbReference>
<accession>A0AA88XV12</accession>
<dbReference type="SUPFAM" id="SSF54001">
    <property type="entry name" value="Cysteine proteinases"/>
    <property type="match status" value="1"/>
</dbReference>
<keyword evidence="2" id="KW-1185">Reference proteome</keyword>
<dbReference type="AlphaFoldDB" id="A0AA88XV12"/>
<dbReference type="EMBL" id="VSWD01000009">
    <property type="protein sequence ID" value="KAK3092383.1"/>
    <property type="molecule type" value="Genomic_DNA"/>
</dbReference>
<evidence type="ECO:0000313" key="1">
    <source>
        <dbReference type="EMBL" id="KAK3092383.1"/>
    </source>
</evidence>
<proteinExistence type="predicted"/>
<protein>
    <recommendedName>
        <fullName evidence="3">Calpain catalytic domain-containing protein</fullName>
    </recommendedName>
</protein>
<organism evidence="1 2">
    <name type="scientific">Pinctada imbricata</name>
    <name type="common">Atlantic pearl-oyster</name>
    <name type="synonym">Pinctada martensii</name>
    <dbReference type="NCBI Taxonomy" id="66713"/>
    <lineage>
        <taxon>Eukaryota</taxon>
        <taxon>Metazoa</taxon>
        <taxon>Spiralia</taxon>
        <taxon>Lophotrochozoa</taxon>
        <taxon>Mollusca</taxon>
        <taxon>Bivalvia</taxon>
        <taxon>Autobranchia</taxon>
        <taxon>Pteriomorphia</taxon>
        <taxon>Pterioida</taxon>
        <taxon>Pterioidea</taxon>
        <taxon>Pteriidae</taxon>
        <taxon>Pinctada</taxon>
    </lineage>
</organism>